<dbReference type="SMART" id="SM00595">
    <property type="entry name" value="MADF"/>
    <property type="match status" value="1"/>
</dbReference>
<dbReference type="EMBL" id="JBEUOH010000014">
    <property type="protein sequence ID" value="KAL0879274.1"/>
    <property type="molecule type" value="Genomic_DNA"/>
</dbReference>
<dbReference type="Proteomes" id="UP001549920">
    <property type="component" value="Unassembled WGS sequence"/>
</dbReference>
<evidence type="ECO:0000313" key="3">
    <source>
        <dbReference type="EMBL" id="KAL0879274.1"/>
    </source>
</evidence>
<feature type="compositionally biased region" description="Polar residues" evidence="1">
    <location>
        <begin position="322"/>
        <end position="331"/>
    </location>
</feature>
<reference evidence="3 4" key="1">
    <citation type="submission" date="2024-06" db="EMBL/GenBank/DDBJ databases">
        <title>A chromosome-level genome assembly of beet webworm, Loxostege sticticalis.</title>
        <authorList>
            <person name="Zhang Y."/>
        </authorList>
    </citation>
    <scope>NUCLEOTIDE SEQUENCE [LARGE SCALE GENOMIC DNA]</scope>
    <source>
        <strain evidence="3">AQ026</strain>
        <tissue evidence="3">Whole body</tissue>
    </source>
</reference>
<keyword evidence="4" id="KW-1185">Reference proteome</keyword>
<evidence type="ECO:0000259" key="2">
    <source>
        <dbReference type="PROSITE" id="PS51029"/>
    </source>
</evidence>
<dbReference type="Pfam" id="PF10545">
    <property type="entry name" value="MADF_DNA_bdg"/>
    <property type="match status" value="1"/>
</dbReference>
<dbReference type="PANTHER" id="PTHR21505:SF8">
    <property type="entry name" value="DPT-YFP REPRESSOR BY OVEREXPRESSION, ISOFORM D-RELATED"/>
    <property type="match status" value="1"/>
</dbReference>
<dbReference type="PROSITE" id="PS51029">
    <property type="entry name" value="MADF"/>
    <property type="match status" value="1"/>
</dbReference>
<evidence type="ECO:0000256" key="1">
    <source>
        <dbReference type="SAM" id="MobiDB-lite"/>
    </source>
</evidence>
<feature type="compositionally biased region" description="Low complexity" evidence="1">
    <location>
        <begin position="229"/>
        <end position="243"/>
    </location>
</feature>
<feature type="compositionally biased region" description="Low complexity" evidence="1">
    <location>
        <begin position="209"/>
        <end position="221"/>
    </location>
</feature>
<name>A0ABR3HRZ8_LOXSC</name>
<accession>A0ABR3HRZ8</accession>
<dbReference type="InterPro" id="IPR006578">
    <property type="entry name" value="MADF-dom"/>
</dbReference>
<comment type="caution">
    <text evidence="3">The sequence shown here is derived from an EMBL/GenBank/DDBJ whole genome shotgun (WGS) entry which is preliminary data.</text>
</comment>
<feature type="compositionally biased region" description="Polar residues" evidence="1">
    <location>
        <begin position="255"/>
        <end position="274"/>
    </location>
</feature>
<feature type="domain" description="MADF" evidence="2">
    <location>
        <begin position="12"/>
        <end position="110"/>
    </location>
</feature>
<feature type="compositionally biased region" description="Low complexity" evidence="1">
    <location>
        <begin position="308"/>
        <end position="321"/>
    </location>
</feature>
<evidence type="ECO:0000313" key="4">
    <source>
        <dbReference type="Proteomes" id="UP001549920"/>
    </source>
</evidence>
<feature type="region of interest" description="Disordered" evidence="1">
    <location>
        <begin position="209"/>
        <end position="291"/>
    </location>
</feature>
<gene>
    <name evidence="3" type="ORF">ABMA27_003054</name>
</gene>
<feature type="region of interest" description="Disordered" evidence="1">
    <location>
        <begin position="308"/>
        <end position="331"/>
    </location>
</feature>
<protein>
    <recommendedName>
        <fullName evidence="2">MADF domain-containing protein</fullName>
    </recommendedName>
</protein>
<feature type="compositionally biased region" description="Low complexity" evidence="1">
    <location>
        <begin position="275"/>
        <end position="291"/>
    </location>
</feature>
<sequence length="407" mass="47125">MACSKEKEVLFNVLDLYRDMPYLWLKSHKDYSNQPLRTEGFRVLLEIYKTFDEKATVKTIKKKLMNMRISYNKELAKVNASKQTGAWTDKMYVPTLWYYDALNFLGSRNIPSQQIGSIASTSRRHSVLLQKQEKIMKSAEVMLSNKEEEHWEIFGKSVGLQGYKWKTTDIYSKKYIRYSCLLVTPSEIRHTLNRYNYQIPFIQSPVSSYSSPSPYNRQSPNLPHKRPSSRNYPSPTPSPSSSSITQYLHPYLSPHYSQSPRYQSQLDQSPQHAIQFSQQEVQSPQQTIQSPQHTIQFPQQIFQLPQQSIQSSQHIIQSPQQEVQSPLQTIQSPQHTIQFPQQAFQSSQQAIQSPQQTIQSPQHIINHHNKQSRSTISPSIVEGSANFQADKKKLFNLLIAFILMSLI</sequence>
<organism evidence="3 4">
    <name type="scientific">Loxostege sticticalis</name>
    <name type="common">Beet webworm moth</name>
    <dbReference type="NCBI Taxonomy" id="481309"/>
    <lineage>
        <taxon>Eukaryota</taxon>
        <taxon>Metazoa</taxon>
        <taxon>Ecdysozoa</taxon>
        <taxon>Arthropoda</taxon>
        <taxon>Hexapoda</taxon>
        <taxon>Insecta</taxon>
        <taxon>Pterygota</taxon>
        <taxon>Neoptera</taxon>
        <taxon>Endopterygota</taxon>
        <taxon>Lepidoptera</taxon>
        <taxon>Glossata</taxon>
        <taxon>Ditrysia</taxon>
        <taxon>Pyraloidea</taxon>
        <taxon>Crambidae</taxon>
        <taxon>Pyraustinae</taxon>
        <taxon>Loxostege</taxon>
    </lineage>
</organism>
<proteinExistence type="predicted"/>
<dbReference type="PANTHER" id="PTHR21505">
    <property type="entry name" value="MADF DOMAIN-CONTAINING PROTEIN-RELATED"/>
    <property type="match status" value="1"/>
</dbReference>